<dbReference type="RefSeq" id="XP_019915063.1">
    <property type="nucleotide sequence ID" value="XM_020059513.1"/>
</dbReference>
<feature type="chain" id="PRO_5008521427" evidence="1">
    <location>
        <begin position="18"/>
        <end position="72"/>
    </location>
</feature>
<gene>
    <name evidence="2" type="ORF">PCOAH_00027080</name>
</gene>
<keyword evidence="3" id="KW-1185">Reference proteome</keyword>
<proteinExistence type="predicted"/>
<dbReference type="GO" id="GO:0008233">
    <property type="term" value="F:peptidase activity"/>
    <property type="evidence" value="ECO:0007669"/>
    <property type="project" value="UniProtKB-KW"/>
</dbReference>
<keyword evidence="1" id="KW-0732">Signal</keyword>
<dbReference type="VEuPathDB" id="PlasmoDB:PCOAH_00027080"/>
<keyword evidence="2" id="KW-0645">Protease</keyword>
<organism evidence="2 3">
    <name type="scientific">Plasmodium coatneyi</name>
    <dbReference type="NCBI Taxonomy" id="208452"/>
    <lineage>
        <taxon>Eukaryota</taxon>
        <taxon>Sar</taxon>
        <taxon>Alveolata</taxon>
        <taxon>Apicomplexa</taxon>
        <taxon>Aconoidasida</taxon>
        <taxon>Haemosporida</taxon>
        <taxon>Plasmodiidae</taxon>
        <taxon>Plasmodium</taxon>
    </lineage>
</organism>
<dbReference type="GO" id="GO:0006508">
    <property type="term" value="P:proteolysis"/>
    <property type="evidence" value="ECO:0007669"/>
    <property type="project" value="UniProtKB-KW"/>
</dbReference>
<accession>A0A1B1E014</accession>
<dbReference type="Proteomes" id="UP000092716">
    <property type="component" value="Chromosome 9"/>
</dbReference>
<reference evidence="3" key="1">
    <citation type="submission" date="2016-06" db="EMBL/GenBank/DDBJ databases">
        <title>First high quality genome sequence of Plasmodium coatneyi using continuous long reads from single molecule, real-time sequencing.</title>
        <authorList>
            <person name="Chien J.-T."/>
            <person name="Pakala S.B."/>
            <person name="Geraldo J.A."/>
            <person name="Lapp S.A."/>
            <person name="Barnwell J.W."/>
            <person name="Kissinger J.C."/>
            <person name="Galinski M.R."/>
            <person name="Humphrey J.C."/>
        </authorList>
    </citation>
    <scope>NUCLEOTIDE SEQUENCE [LARGE SCALE GENOMIC DNA]</scope>
    <source>
        <strain evidence="3">Hackeri</strain>
    </source>
</reference>
<protein>
    <submittedName>
        <fullName evidence="2">Subtilisin-like protease 2</fullName>
    </submittedName>
</protein>
<dbReference type="KEGG" id="pcot:PCOAH_00027080"/>
<evidence type="ECO:0000313" key="3">
    <source>
        <dbReference type="Proteomes" id="UP000092716"/>
    </source>
</evidence>
<dbReference type="GeneID" id="30909436"/>
<evidence type="ECO:0000313" key="2">
    <source>
        <dbReference type="EMBL" id="ANQ08368.1"/>
    </source>
</evidence>
<name>A0A1B1E014_9APIC</name>
<dbReference type="EMBL" id="CP016247">
    <property type="protein sequence ID" value="ANQ08368.1"/>
    <property type="molecule type" value="Genomic_DNA"/>
</dbReference>
<sequence length="72" mass="8540">MLSLLYVLPLILMDIFFQNDWHRKKILSELGNYNVKLVRRRSRVLSDNTTGRINFLDGIKEGYKPLFDVLKN</sequence>
<feature type="signal peptide" evidence="1">
    <location>
        <begin position="1"/>
        <end position="17"/>
    </location>
</feature>
<keyword evidence="2" id="KW-0378">Hydrolase</keyword>
<evidence type="ECO:0000256" key="1">
    <source>
        <dbReference type="SAM" id="SignalP"/>
    </source>
</evidence>
<dbReference type="AlphaFoldDB" id="A0A1B1E014"/>